<reference evidence="1 2" key="2">
    <citation type="journal article" date="2022" name="Mol. Ecol. Resour.">
        <title>The genomes of chicory, endive, great burdock and yacon provide insights into Asteraceae paleo-polyploidization history and plant inulin production.</title>
        <authorList>
            <person name="Fan W."/>
            <person name="Wang S."/>
            <person name="Wang H."/>
            <person name="Wang A."/>
            <person name="Jiang F."/>
            <person name="Liu H."/>
            <person name="Zhao H."/>
            <person name="Xu D."/>
            <person name="Zhang Y."/>
        </authorList>
    </citation>
    <scope>NUCLEOTIDE SEQUENCE [LARGE SCALE GENOMIC DNA]</scope>
    <source>
        <strain evidence="2">cv. Niubang</strain>
    </source>
</reference>
<dbReference type="EMBL" id="CM042060">
    <property type="protein sequence ID" value="KAI3678373.1"/>
    <property type="molecule type" value="Genomic_DNA"/>
</dbReference>
<gene>
    <name evidence="1" type="ORF">L6452_37662</name>
</gene>
<evidence type="ECO:0000313" key="1">
    <source>
        <dbReference type="EMBL" id="KAI3678373.1"/>
    </source>
</evidence>
<dbReference type="Proteomes" id="UP001055879">
    <property type="component" value="Linkage Group LG14"/>
</dbReference>
<reference evidence="2" key="1">
    <citation type="journal article" date="2022" name="Mol. Ecol. Resour.">
        <title>The genomes of chicory, endive, great burdock and yacon provide insights into Asteraceae palaeo-polyploidization history and plant inulin production.</title>
        <authorList>
            <person name="Fan W."/>
            <person name="Wang S."/>
            <person name="Wang H."/>
            <person name="Wang A."/>
            <person name="Jiang F."/>
            <person name="Liu H."/>
            <person name="Zhao H."/>
            <person name="Xu D."/>
            <person name="Zhang Y."/>
        </authorList>
    </citation>
    <scope>NUCLEOTIDE SEQUENCE [LARGE SCALE GENOMIC DNA]</scope>
    <source>
        <strain evidence="2">cv. Niubang</strain>
    </source>
</reference>
<comment type="caution">
    <text evidence="1">The sequence shown here is derived from an EMBL/GenBank/DDBJ whole genome shotgun (WGS) entry which is preliminary data.</text>
</comment>
<organism evidence="1 2">
    <name type="scientific">Arctium lappa</name>
    <name type="common">Greater burdock</name>
    <name type="synonym">Lappa major</name>
    <dbReference type="NCBI Taxonomy" id="4217"/>
    <lineage>
        <taxon>Eukaryota</taxon>
        <taxon>Viridiplantae</taxon>
        <taxon>Streptophyta</taxon>
        <taxon>Embryophyta</taxon>
        <taxon>Tracheophyta</taxon>
        <taxon>Spermatophyta</taxon>
        <taxon>Magnoliopsida</taxon>
        <taxon>eudicotyledons</taxon>
        <taxon>Gunneridae</taxon>
        <taxon>Pentapetalae</taxon>
        <taxon>asterids</taxon>
        <taxon>campanulids</taxon>
        <taxon>Asterales</taxon>
        <taxon>Asteraceae</taxon>
        <taxon>Carduoideae</taxon>
        <taxon>Cardueae</taxon>
        <taxon>Arctiinae</taxon>
        <taxon>Arctium</taxon>
    </lineage>
</organism>
<name>A0ACB8Y538_ARCLA</name>
<proteinExistence type="predicted"/>
<sequence length="93" mass="9936">MVDVVEAQKTFGLVRPAFGPGLLASRLQCSVQTSTLSKLALAYDDSDWTPVSRSLPPALLSSAFWTGLGPVGCKGASLESKILRLLYTDSYSK</sequence>
<accession>A0ACB8Y538</accession>
<keyword evidence="2" id="KW-1185">Reference proteome</keyword>
<evidence type="ECO:0000313" key="2">
    <source>
        <dbReference type="Proteomes" id="UP001055879"/>
    </source>
</evidence>
<protein>
    <submittedName>
        <fullName evidence="1">Uncharacterized protein</fullName>
    </submittedName>
</protein>